<name>A0AAV2DVL6_9ROSI</name>
<evidence type="ECO:0000259" key="3">
    <source>
        <dbReference type="PROSITE" id="PS50158"/>
    </source>
</evidence>
<feature type="region of interest" description="Disordered" evidence="2">
    <location>
        <begin position="242"/>
        <end position="271"/>
    </location>
</feature>
<evidence type="ECO:0000313" key="5">
    <source>
        <dbReference type="Proteomes" id="UP001497516"/>
    </source>
</evidence>
<evidence type="ECO:0000313" key="4">
    <source>
        <dbReference type="EMBL" id="CAL1377567.1"/>
    </source>
</evidence>
<feature type="compositionally biased region" description="Low complexity" evidence="2">
    <location>
        <begin position="325"/>
        <end position="340"/>
    </location>
</feature>
<dbReference type="Proteomes" id="UP001497516">
    <property type="component" value="Chromosome 3"/>
</dbReference>
<dbReference type="PANTHER" id="PTHR37610:SF97">
    <property type="entry name" value="RETROTRANSPOSON GAG DOMAIN-CONTAINING PROTEIN"/>
    <property type="match status" value="1"/>
</dbReference>
<dbReference type="InterPro" id="IPR029472">
    <property type="entry name" value="Copia-like_N"/>
</dbReference>
<dbReference type="InterPro" id="IPR036875">
    <property type="entry name" value="Znf_CCHC_sf"/>
</dbReference>
<reference evidence="4 5" key="1">
    <citation type="submission" date="2024-04" db="EMBL/GenBank/DDBJ databases">
        <authorList>
            <person name="Fracassetti M."/>
        </authorList>
    </citation>
    <scope>NUCLEOTIDE SEQUENCE [LARGE SCALE GENOMIC DNA]</scope>
</reference>
<keyword evidence="1" id="KW-0862">Zinc</keyword>
<dbReference type="GO" id="GO:0003676">
    <property type="term" value="F:nucleic acid binding"/>
    <property type="evidence" value="ECO:0007669"/>
    <property type="project" value="InterPro"/>
</dbReference>
<keyword evidence="1" id="KW-0863">Zinc-finger</keyword>
<keyword evidence="1" id="KW-0479">Metal-binding</keyword>
<dbReference type="EMBL" id="OZ034816">
    <property type="protein sequence ID" value="CAL1377567.1"/>
    <property type="molecule type" value="Genomic_DNA"/>
</dbReference>
<feature type="region of interest" description="Disordered" evidence="2">
    <location>
        <begin position="1"/>
        <end position="21"/>
    </location>
</feature>
<gene>
    <name evidence="4" type="ORF">LTRI10_LOCUS19207</name>
</gene>
<dbReference type="InterPro" id="IPR001878">
    <property type="entry name" value="Znf_CCHC"/>
</dbReference>
<dbReference type="PANTHER" id="PTHR37610">
    <property type="entry name" value="CCHC-TYPE DOMAIN-CONTAINING PROTEIN"/>
    <property type="match status" value="1"/>
</dbReference>
<dbReference type="PROSITE" id="PS50158">
    <property type="entry name" value="ZF_CCHC"/>
    <property type="match status" value="1"/>
</dbReference>
<evidence type="ECO:0000256" key="2">
    <source>
        <dbReference type="SAM" id="MobiDB-lite"/>
    </source>
</evidence>
<accession>A0AAV2DVL6</accession>
<evidence type="ECO:0000256" key="1">
    <source>
        <dbReference type="PROSITE-ProRule" id="PRU00047"/>
    </source>
</evidence>
<dbReference type="SUPFAM" id="SSF57756">
    <property type="entry name" value="Retrovirus zinc finger-like domains"/>
    <property type="match status" value="1"/>
</dbReference>
<dbReference type="AlphaFoldDB" id="A0AAV2DVL6"/>
<dbReference type="Pfam" id="PF14244">
    <property type="entry name" value="Retrotran_gag_3"/>
    <property type="match status" value="1"/>
</dbReference>
<protein>
    <recommendedName>
        <fullName evidence="3">CCHC-type domain-containing protein</fullName>
    </recommendedName>
</protein>
<feature type="region of interest" description="Disordered" evidence="2">
    <location>
        <begin position="297"/>
        <end position="340"/>
    </location>
</feature>
<keyword evidence="5" id="KW-1185">Reference proteome</keyword>
<proteinExistence type="predicted"/>
<dbReference type="GO" id="GO:0008270">
    <property type="term" value="F:zinc ion binding"/>
    <property type="evidence" value="ECO:0007669"/>
    <property type="project" value="UniProtKB-KW"/>
</dbReference>
<feature type="domain" description="CCHC-type" evidence="3">
    <location>
        <begin position="276"/>
        <end position="289"/>
    </location>
</feature>
<sequence>MALEGEDQKSDSSTSHGKEHSNISMDASSVYYLHPSDSNSQLQVGDLLTPTNYGEWVVDVTDALIVKNKIGFVDGTIPKPAADSEQRAWTRCDAHVKGWLRMSMSKEVRSSVRYAKSAREIWVDLKERFGQGSLTRGYELRRMISALWQEKLSVSAFYTQLRALWEEAQSLSPTELCTCGSCTCGLERRIQDKEETARLYDFLMGLDESFGTVRSQVLSMKPTPKLAEAFNLVLNDEQQRLLTQKRRPNSEAAAFASQSEGTDRGGPRNSEGKPICTHCGKIGHFRATCYDLVGWPNRGESNSGDKPPAGKGNSEKKRRPPPGKGQPKAAQAEAESSSVAGFTVQQLEQLRQFFNQPKAVDDPIAHMAGLTLQERDWEGDSS</sequence>
<organism evidence="4 5">
    <name type="scientific">Linum trigynum</name>
    <dbReference type="NCBI Taxonomy" id="586398"/>
    <lineage>
        <taxon>Eukaryota</taxon>
        <taxon>Viridiplantae</taxon>
        <taxon>Streptophyta</taxon>
        <taxon>Embryophyta</taxon>
        <taxon>Tracheophyta</taxon>
        <taxon>Spermatophyta</taxon>
        <taxon>Magnoliopsida</taxon>
        <taxon>eudicotyledons</taxon>
        <taxon>Gunneridae</taxon>
        <taxon>Pentapetalae</taxon>
        <taxon>rosids</taxon>
        <taxon>fabids</taxon>
        <taxon>Malpighiales</taxon>
        <taxon>Linaceae</taxon>
        <taxon>Linum</taxon>
    </lineage>
</organism>